<dbReference type="InterPro" id="IPR003682">
    <property type="entry name" value="rRNA_ssu_MeTfrase_G"/>
</dbReference>
<keyword evidence="1 6" id="KW-0963">Cytoplasm</keyword>
<dbReference type="PANTHER" id="PTHR31760:SF0">
    <property type="entry name" value="S-ADENOSYL-L-METHIONINE-DEPENDENT METHYLTRANSFERASES SUPERFAMILY PROTEIN"/>
    <property type="match status" value="1"/>
</dbReference>
<keyword evidence="4 6" id="KW-0808">Transferase</keyword>
<keyword evidence="2 6" id="KW-0698">rRNA processing</keyword>
<dbReference type="Proteomes" id="UP000005835">
    <property type="component" value="Unassembled WGS sequence"/>
</dbReference>
<dbReference type="HAMAP" id="MF_00074">
    <property type="entry name" value="16SrRNA_methyltr_G"/>
    <property type="match status" value="1"/>
</dbReference>
<comment type="function">
    <text evidence="6">Specifically methylates the N7 position of guanine in position 527 of 16S rRNA.</text>
</comment>
<keyword evidence="8" id="KW-1185">Reference proteome</keyword>
<dbReference type="SUPFAM" id="SSF53335">
    <property type="entry name" value="S-adenosyl-L-methionine-dependent methyltransferases"/>
    <property type="match status" value="1"/>
</dbReference>
<dbReference type="HOGENOM" id="CLU_065341_2_0_4"/>
<evidence type="ECO:0000256" key="6">
    <source>
        <dbReference type="HAMAP-Rule" id="MF_00074"/>
    </source>
</evidence>
<dbReference type="RefSeq" id="WP_005434145.1">
    <property type="nucleotide sequence ID" value="NZ_JH815514.1"/>
</dbReference>
<keyword evidence="5 6" id="KW-0949">S-adenosyl-L-methionine</keyword>
<dbReference type="STRING" id="742823.HMPREF9465_00672"/>
<organism evidence="7 8">
    <name type="scientific">Sutterella wadsworthensis 2_1_59BFAA</name>
    <dbReference type="NCBI Taxonomy" id="742823"/>
    <lineage>
        <taxon>Bacteria</taxon>
        <taxon>Pseudomonadati</taxon>
        <taxon>Pseudomonadota</taxon>
        <taxon>Betaproteobacteria</taxon>
        <taxon>Burkholderiales</taxon>
        <taxon>Sutterellaceae</taxon>
        <taxon>Sutterella</taxon>
    </lineage>
</organism>
<keyword evidence="3 6" id="KW-0489">Methyltransferase</keyword>
<comment type="caution">
    <text evidence="6">Lacks conserved residue(s) required for the propagation of feature annotation.</text>
</comment>
<gene>
    <name evidence="6" type="primary">rsmG</name>
    <name evidence="7" type="ORF">HMPREF9465_00672</name>
</gene>
<comment type="catalytic activity">
    <reaction evidence="6">
        <text>guanosine(527) in 16S rRNA + S-adenosyl-L-methionine = N(7)-methylguanosine(527) in 16S rRNA + S-adenosyl-L-homocysteine</text>
        <dbReference type="Rhea" id="RHEA:42732"/>
        <dbReference type="Rhea" id="RHEA-COMP:10209"/>
        <dbReference type="Rhea" id="RHEA-COMP:10210"/>
        <dbReference type="ChEBI" id="CHEBI:57856"/>
        <dbReference type="ChEBI" id="CHEBI:59789"/>
        <dbReference type="ChEBI" id="CHEBI:74269"/>
        <dbReference type="ChEBI" id="CHEBI:74480"/>
        <dbReference type="EC" id="2.1.1.170"/>
    </reaction>
</comment>
<evidence type="ECO:0000256" key="5">
    <source>
        <dbReference type="ARBA" id="ARBA00022691"/>
    </source>
</evidence>
<accession>K1KJA8</accession>
<dbReference type="OrthoDB" id="9808773at2"/>
<dbReference type="PATRIC" id="fig|742823.3.peg.676"/>
<evidence type="ECO:0000256" key="3">
    <source>
        <dbReference type="ARBA" id="ARBA00022603"/>
    </source>
</evidence>
<evidence type="ECO:0000313" key="7">
    <source>
        <dbReference type="EMBL" id="EKB31804.1"/>
    </source>
</evidence>
<comment type="similarity">
    <text evidence="6">Belongs to the methyltransferase superfamily. RNA methyltransferase RsmG family.</text>
</comment>
<dbReference type="GO" id="GO:0070043">
    <property type="term" value="F:rRNA (guanine-N7-)-methyltransferase activity"/>
    <property type="evidence" value="ECO:0007669"/>
    <property type="project" value="UniProtKB-UniRule"/>
</dbReference>
<feature type="binding site" evidence="6">
    <location>
        <position position="145"/>
    </location>
    <ligand>
        <name>S-adenosyl-L-methionine</name>
        <dbReference type="ChEBI" id="CHEBI:59789"/>
    </ligand>
</feature>
<dbReference type="CDD" id="cd02440">
    <property type="entry name" value="AdoMet_MTases"/>
    <property type="match status" value="1"/>
</dbReference>
<feature type="binding site" evidence="6">
    <location>
        <position position="81"/>
    </location>
    <ligand>
        <name>S-adenosyl-L-methionine</name>
        <dbReference type="ChEBI" id="CHEBI:59789"/>
    </ligand>
</feature>
<evidence type="ECO:0000313" key="8">
    <source>
        <dbReference type="Proteomes" id="UP000005835"/>
    </source>
</evidence>
<name>K1KJA8_9BURK</name>
<dbReference type="InterPro" id="IPR029063">
    <property type="entry name" value="SAM-dependent_MTases_sf"/>
</dbReference>
<feature type="binding site" evidence="6">
    <location>
        <position position="86"/>
    </location>
    <ligand>
        <name>S-adenosyl-L-methionine</name>
        <dbReference type="ChEBI" id="CHEBI:59789"/>
    </ligand>
</feature>
<feature type="binding site" evidence="6">
    <location>
        <begin position="132"/>
        <end position="133"/>
    </location>
    <ligand>
        <name>S-adenosyl-L-methionine</name>
        <dbReference type="ChEBI" id="CHEBI:59789"/>
    </ligand>
</feature>
<proteinExistence type="inferred from homology"/>
<dbReference type="EMBL" id="ADMG01000017">
    <property type="protein sequence ID" value="EKB31804.1"/>
    <property type="molecule type" value="Genomic_DNA"/>
</dbReference>
<protein>
    <recommendedName>
        <fullName evidence="6">Ribosomal RNA small subunit methyltransferase G</fullName>
        <ecNumber evidence="6">2.1.1.170</ecNumber>
    </recommendedName>
    <alternativeName>
        <fullName evidence="6">16S rRNA 7-methylguanosine methyltransferase</fullName>
        <shortName evidence="6">16S rRNA m7G methyltransferase</shortName>
    </alternativeName>
</protein>
<dbReference type="NCBIfam" id="TIGR00138">
    <property type="entry name" value="rsmG_gidB"/>
    <property type="match status" value="1"/>
</dbReference>
<dbReference type="PIRSF" id="PIRSF003078">
    <property type="entry name" value="GidB"/>
    <property type="match status" value="1"/>
</dbReference>
<comment type="subcellular location">
    <subcellularLocation>
        <location evidence="6">Cytoplasm</location>
    </subcellularLocation>
</comment>
<dbReference type="Pfam" id="PF02527">
    <property type="entry name" value="GidB"/>
    <property type="match status" value="1"/>
</dbReference>
<evidence type="ECO:0000256" key="2">
    <source>
        <dbReference type="ARBA" id="ARBA00022552"/>
    </source>
</evidence>
<evidence type="ECO:0000256" key="4">
    <source>
        <dbReference type="ARBA" id="ARBA00022679"/>
    </source>
</evidence>
<sequence>MFDFQPRLEEGLATLGLEASVDQVDQLMRFAGLLQKWNKVYNLTAIRRDDEILTHHLLDSAALVPFVKRLGPDAVNVLDVGSGGGLPSIPLAILRPDLRVTAVDAVSKKTAFLTQAAIELGLRNYSTRHARIERLSGQYDLITSRAFANLQDFVDLTRHLIKPDGLWLAMKGAVPEDEISCLPADASVAEVLPMEVPGLGEARHLVVMKPVN</sequence>
<evidence type="ECO:0000256" key="1">
    <source>
        <dbReference type="ARBA" id="ARBA00022490"/>
    </source>
</evidence>
<dbReference type="eggNOG" id="COG0357">
    <property type="taxonomic scope" value="Bacteria"/>
</dbReference>
<dbReference type="EC" id="2.1.1.170" evidence="6"/>
<comment type="caution">
    <text evidence="7">The sequence shown here is derived from an EMBL/GenBank/DDBJ whole genome shotgun (WGS) entry which is preliminary data.</text>
</comment>
<reference evidence="7 8" key="1">
    <citation type="submission" date="2012-05" db="EMBL/GenBank/DDBJ databases">
        <title>The Genome Sequence of Sutterella wadsworthensis 2_1_59BFAA.</title>
        <authorList>
            <consortium name="The Broad Institute Genome Sequencing Platform"/>
            <person name="Earl A."/>
            <person name="Ward D."/>
            <person name="Feldgarden M."/>
            <person name="Gevers D."/>
            <person name="Daigneault M."/>
            <person name="Strauss J."/>
            <person name="Allen-Vercoe E."/>
            <person name="Walker B."/>
            <person name="Young S.K."/>
            <person name="Zeng Q."/>
            <person name="Gargeya S."/>
            <person name="Fitzgerald M."/>
            <person name="Haas B."/>
            <person name="Abouelleil A."/>
            <person name="Alvarado L."/>
            <person name="Arachchi H.M."/>
            <person name="Berlin A.M."/>
            <person name="Chapman S.B."/>
            <person name="Goldberg J."/>
            <person name="Griggs A."/>
            <person name="Gujja S."/>
            <person name="Hansen M."/>
            <person name="Howarth C."/>
            <person name="Imamovic A."/>
            <person name="Larimer J."/>
            <person name="McCowen C."/>
            <person name="Montmayeur A."/>
            <person name="Murphy C."/>
            <person name="Neiman D."/>
            <person name="Pearson M."/>
            <person name="Priest M."/>
            <person name="Roberts A."/>
            <person name="Saif S."/>
            <person name="Shea T."/>
            <person name="Sisk P."/>
            <person name="Sykes S."/>
            <person name="Wortman J."/>
            <person name="Nusbaum C."/>
            <person name="Birren B."/>
        </authorList>
    </citation>
    <scope>NUCLEOTIDE SEQUENCE [LARGE SCALE GENOMIC DNA]</scope>
    <source>
        <strain evidence="7 8">2_1_59BFAA</strain>
    </source>
</reference>
<dbReference type="Gene3D" id="3.40.50.150">
    <property type="entry name" value="Vaccinia Virus protein VP39"/>
    <property type="match status" value="1"/>
</dbReference>
<dbReference type="GO" id="GO:0005829">
    <property type="term" value="C:cytosol"/>
    <property type="evidence" value="ECO:0007669"/>
    <property type="project" value="TreeGrafter"/>
</dbReference>
<dbReference type="PANTHER" id="PTHR31760">
    <property type="entry name" value="S-ADENOSYL-L-METHIONINE-DEPENDENT METHYLTRANSFERASES SUPERFAMILY PROTEIN"/>
    <property type="match status" value="1"/>
</dbReference>
<dbReference type="AlphaFoldDB" id="K1KJA8"/>